<dbReference type="EMBL" id="JBHLWN010000079">
    <property type="protein sequence ID" value="MFC0215035.1"/>
    <property type="molecule type" value="Genomic_DNA"/>
</dbReference>
<evidence type="ECO:0000313" key="2">
    <source>
        <dbReference type="EMBL" id="MFC0215035.1"/>
    </source>
</evidence>
<organism evidence="2 3">
    <name type="scientific">Paenibacillus chartarius</name>
    <dbReference type="NCBI Taxonomy" id="747481"/>
    <lineage>
        <taxon>Bacteria</taxon>
        <taxon>Bacillati</taxon>
        <taxon>Bacillota</taxon>
        <taxon>Bacilli</taxon>
        <taxon>Bacillales</taxon>
        <taxon>Paenibacillaceae</taxon>
        <taxon>Paenibacillus</taxon>
    </lineage>
</organism>
<proteinExistence type="predicted"/>
<sequence length="137" mass="15250">MIWLLLVGVGIEITGIVWDTLYHERFGYDELYMIPPAHYMDLVGAPFLFIMSILLLRGKKAPAWPLYFIIAGTLIQTVGWVWDNVGYHLRGIEPSPLAPPHIALNIGLLFMVVFSITAIIANAIKQARAKSSSKLSA</sequence>
<reference evidence="2 3" key="1">
    <citation type="submission" date="2024-09" db="EMBL/GenBank/DDBJ databases">
        <authorList>
            <person name="Sun Q."/>
            <person name="Mori K."/>
        </authorList>
    </citation>
    <scope>NUCLEOTIDE SEQUENCE [LARGE SCALE GENOMIC DNA]</scope>
    <source>
        <strain evidence="2 3">CCM 7759</strain>
    </source>
</reference>
<keyword evidence="1" id="KW-0472">Membrane</keyword>
<feature type="transmembrane region" description="Helical" evidence="1">
    <location>
        <begin position="39"/>
        <end position="56"/>
    </location>
</feature>
<keyword evidence="1" id="KW-1133">Transmembrane helix</keyword>
<evidence type="ECO:0008006" key="4">
    <source>
        <dbReference type="Google" id="ProtNLM"/>
    </source>
</evidence>
<feature type="transmembrane region" description="Helical" evidence="1">
    <location>
        <begin position="102"/>
        <end position="124"/>
    </location>
</feature>
<accession>A0ABV6DQX1</accession>
<dbReference type="Proteomes" id="UP001589776">
    <property type="component" value="Unassembled WGS sequence"/>
</dbReference>
<gene>
    <name evidence="2" type="ORF">ACFFK0_21810</name>
</gene>
<protein>
    <recommendedName>
        <fullName evidence="4">DUF2243 domain-containing protein</fullName>
    </recommendedName>
</protein>
<keyword evidence="1" id="KW-0812">Transmembrane</keyword>
<feature type="transmembrane region" description="Helical" evidence="1">
    <location>
        <begin position="63"/>
        <end position="82"/>
    </location>
</feature>
<comment type="caution">
    <text evidence="2">The sequence shown here is derived from an EMBL/GenBank/DDBJ whole genome shotgun (WGS) entry which is preliminary data.</text>
</comment>
<name>A0ABV6DQX1_9BACL</name>
<evidence type="ECO:0000313" key="3">
    <source>
        <dbReference type="Proteomes" id="UP001589776"/>
    </source>
</evidence>
<evidence type="ECO:0000256" key="1">
    <source>
        <dbReference type="SAM" id="Phobius"/>
    </source>
</evidence>
<dbReference type="RefSeq" id="WP_377472491.1">
    <property type="nucleotide sequence ID" value="NZ_JBHLWN010000079.1"/>
</dbReference>
<keyword evidence="3" id="KW-1185">Reference proteome</keyword>